<dbReference type="AlphaFoldDB" id="A0A1X7TT34"/>
<dbReference type="PANTHER" id="PTHR24559:SF435">
    <property type="entry name" value="RIBONUCLEASE H"/>
    <property type="match status" value="1"/>
</dbReference>
<evidence type="ECO:0000256" key="6">
    <source>
        <dbReference type="ARBA" id="ARBA00022801"/>
    </source>
</evidence>
<dbReference type="InterPro" id="IPR000477">
    <property type="entry name" value="RT_dom"/>
</dbReference>
<keyword evidence="3" id="KW-0548">Nucleotidyltransferase</keyword>
<sequence length="112" mass="12826">MLDKNIISRSHSPWSTPIILVQIKDGSLQFCVDYCRINEVTREDAYHLPRIDETLDTLSGSSWFTTLDLLSGYWQVEVAEQDRDKTAFCTCEALFHFNVMPFGLCNAPATFE</sequence>
<evidence type="ECO:0000256" key="4">
    <source>
        <dbReference type="ARBA" id="ARBA00022722"/>
    </source>
</evidence>
<dbReference type="eggNOG" id="KOG0017">
    <property type="taxonomic scope" value="Eukaryota"/>
</dbReference>
<dbReference type="SUPFAM" id="SSF56672">
    <property type="entry name" value="DNA/RNA polymerases"/>
    <property type="match status" value="1"/>
</dbReference>
<dbReference type="CDD" id="cd01647">
    <property type="entry name" value="RT_LTR"/>
    <property type="match status" value="1"/>
</dbReference>
<dbReference type="EnsemblMetazoa" id="Aqu2.1.18391_001">
    <property type="protein sequence ID" value="Aqu2.1.18391_001"/>
    <property type="gene ID" value="Aqu2.1.18391"/>
</dbReference>
<evidence type="ECO:0000256" key="7">
    <source>
        <dbReference type="ARBA" id="ARBA00022918"/>
    </source>
</evidence>
<protein>
    <recommendedName>
        <fullName evidence="8">Reverse transcriptase domain-containing protein</fullName>
    </recommendedName>
</protein>
<dbReference type="InParanoid" id="A0A1X7TT34"/>
<dbReference type="Pfam" id="PF00078">
    <property type="entry name" value="RVT_1"/>
    <property type="match status" value="1"/>
</dbReference>
<accession>A0A1X7TT34</accession>
<evidence type="ECO:0000256" key="2">
    <source>
        <dbReference type="ARBA" id="ARBA00022679"/>
    </source>
</evidence>
<dbReference type="InterPro" id="IPR043128">
    <property type="entry name" value="Rev_trsase/Diguanyl_cyclase"/>
</dbReference>
<proteinExistence type="predicted"/>
<keyword evidence="6" id="KW-0378">Hydrolase</keyword>
<evidence type="ECO:0000256" key="1">
    <source>
        <dbReference type="ARBA" id="ARBA00022670"/>
    </source>
</evidence>
<dbReference type="Gene3D" id="3.30.70.270">
    <property type="match status" value="1"/>
</dbReference>
<dbReference type="GO" id="GO:0006508">
    <property type="term" value="P:proteolysis"/>
    <property type="evidence" value="ECO:0007669"/>
    <property type="project" value="UniProtKB-KW"/>
</dbReference>
<evidence type="ECO:0000256" key="3">
    <source>
        <dbReference type="ARBA" id="ARBA00022695"/>
    </source>
</evidence>
<dbReference type="GO" id="GO:0003964">
    <property type="term" value="F:RNA-directed DNA polymerase activity"/>
    <property type="evidence" value="ECO:0007669"/>
    <property type="project" value="UniProtKB-KW"/>
</dbReference>
<dbReference type="GO" id="GO:0004519">
    <property type="term" value="F:endonuclease activity"/>
    <property type="evidence" value="ECO:0007669"/>
    <property type="project" value="UniProtKB-KW"/>
</dbReference>
<dbReference type="STRING" id="400682.A0A1X7TT34"/>
<evidence type="ECO:0000259" key="8">
    <source>
        <dbReference type="Pfam" id="PF00078"/>
    </source>
</evidence>
<reference evidence="9" key="1">
    <citation type="submission" date="2017-05" db="UniProtKB">
        <authorList>
            <consortium name="EnsemblMetazoa"/>
        </authorList>
    </citation>
    <scope>IDENTIFICATION</scope>
</reference>
<organism evidence="9">
    <name type="scientific">Amphimedon queenslandica</name>
    <name type="common">Sponge</name>
    <dbReference type="NCBI Taxonomy" id="400682"/>
    <lineage>
        <taxon>Eukaryota</taxon>
        <taxon>Metazoa</taxon>
        <taxon>Porifera</taxon>
        <taxon>Demospongiae</taxon>
        <taxon>Heteroscleromorpha</taxon>
        <taxon>Haplosclerida</taxon>
        <taxon>Niphatidae</taxon>
        <taxon>Amphimedon</taxon>
    </lineage>
</organism>
<evidence type="ECO:0000313" key="9">
    <source>
        <dbReference type="EnsemblMetazoa" id="Aqu2.1.18391_001"/>
    </source>
</evidence>
<keyword evidence="2" id="KW-0808">Transferase</keyword>
<keyword evidence="4" id="KW-0540">Nuclease</keyword>
<dbReference type="FunFam" id="3.10.10.10:FF:000007">
    <property type="entry name" value="Retrovirus-related Pol polyprotein from transposon 17.6-like Protein"/>
    <property type="match status" value="1"/>
</dbReference>
<keyword evidence="5" id="KW-0255">Endonuclease</keyword>
<dbReference type="InterPro" id="IPR053134">
    <property type="entry name" value="RNA-dir_DNA_polymerase"/>
</dbReference>
<name>A0A1X7TT34_AMPQE</name>
<dbReference type="InterPro" id="IPR043502">
    <property type="entry name" value="DNA/RNA_pol_sf"/>
</dbReference>
<dbReference type="GO" id="GO:0008233">
    <property type="term" value="F:peptidase activity"/>
    <property type="evidence" value="ECO:0007669"/>
    <property type="project" value="UniProtKB-KW"/>
</dbReference>
<evidence type="ECO:0000256" key="5">
    <source>
        <dbReference type="ARBA" id="ARBA00022759"/>
    </source>
</evidence>
<dbReference type="PANTHER" id="PTHR24559">
    <property type="entry name" value="TRANSPOSON TY3-I GAG-POL POLYPROTEIN"/>
    <property type="match status" value="1"/>
</dbReference>
<dbReference type="OMA" id="DYCRINE"/>
<dbReference type="Gene3D" id="3.10.10.10">
    <property type="entry name" value="HIV Type 1 Reverse Transcriptase, subunit A, domain 1"/>
    <property type="match status" value="1"/>
</dbReference>
<keyword evidence="1" id="KW-0645">Protease</keyword>
<feature type="domain" description="Reverse transcriptase" evidence="8">
    <location>
        <begin position="32"/>
        <end position="111"/>
    </location>
</feature>
<keyword evidence="7" id="KW-0695">RNA-directed DNA polymerase</keyword>